<reference evidence="1 2" key="1">
    <citation type="journal article" date="2018" name="Nat. Biotechnol.">
        <title>A standardized bacterial taxonomy based on genome phylogeny substantially revises the tree of life.</title>
        <authorList>
            <person name="Parks D.H."/>
            <person name="Chuvochina M."/>
            <person name="Waite D.W."/>
            <person name="Rinke C."/>
            <person name="Skarshewski A."/>
            <person name="Chaumeil P.A."/>
            <person name="Hugenholtz P."/>
        </authorList>
    </citation>
    <scope>NUCLEOTIDE SEQUENCE [LARGE SCALE GENOMIC DNA]</scope>
    <source>
        <strain evidence="1">UBA9015</strain>
    </source>
</reference>
<evidence type="ECO:0000313" key="2">
    <source>
        <dbReference type="Proteomes" id="UP000262699"/>
    </source>
</evidence>
<dbReference type="AlphaFoldDB" id="A0A3D0WF06"/>
<dbReference type="InterPro" id="IPR054248">
    <property type="entry name" value="DUF6975"/>
</dbReference>
<dbReference type="Proteomes" id="UP000262699">
    <property type="component" value="Unassembled WGS sequence"/>
</dbReference>
<sequence length="221" mass="23015">MSAETIRAIETRGTAGVVAALVAADGSAAHPHWRALVAPAAPMRDVADALHIICMLHGRHPGVHDHALSHGQPDAVIPWLEDAAAAFAVERERIAALVSAVGPLPSTPGQAESEAAVSGQRHALDTLVRSDRVGCAIGAAAALVMDWGAIRRLLDRAGDRLGLDRQPTLLPDPISTAIAIDSIMSGPAAERAALFGAQQFLAQQRGLWDLLEARASARNAS</sequence>
<proteinExistence type="predicted"/>
<evidence type="ECO:0000313" key="1">
    <source>
        <dbReference type="EMBL" id="HCB76353.1"/>
    </source>
</evidence>
<dbReference type="Pfam" id="PF22391">
    <property type="entry name" value="DUF6975"/>
    <property type="match status" value="1"/>
</dbReference>
<organism evidence="1 2">
    <name type="scientific">Sphingomonas bacterium</name>
    <dbReference type="NCBI Taxonomy" id="1895847"/>
    <lineage>
        <taxon>Bacteria</taxon>
        <taxon>Pseudomonadati</taxon>
        <taxon>Pseudomonadota</taxon>
        <taxon>Alphaproteobacteria</taxon>
        <taxon>Sphingomonadales</taxon>
        <taxon>Sphingomonadaceae</taxon>
        <taxon>Sphingomonas</taxon>
    </lineage>
</organism>
<name>A0A3D0WF06_9SPHN</name>
<protein>
    <submittedName>
        <fullName evidence="1">Uncharacterized protein</fullName>
    </submittedName>
</protein>
<comment type="caution">
    <text evidence="1">The sequence shown here is derived from an EMBL/GenBank/DDBJ whole genome shotgun (WGS) entry which is preliminary data.</text>
</comment>
<gene>
    <name evidence="1" type="ORF">DEP91_09285</name>
</gene>
<dbReference type="EMBL" id="DOYJ01000253">
    <property type="protein sequence ID" value="HCB76353.1"/>
    <property type="molecule type" value="Genomic_DNA"/>
</dbReference>
<accession>A0A3D0WF06</accession>